<name>A0A8H5BB46_9AGAR</name>
<evidence type="ECO:0000313" key="3">
    <source>
        <dbReference type="Proteomes" id="UP000541558"/>
    </source>
</evidence>
<dbReference type="EMBL" id="JAACJK010000173">
    <property type="protein sequence ID" value="KAF5319833.1"/>
    <property type="molecule type" value="Genomic_DNA"/>
</dbReference>
<organism evidence="2 3">
    <name type="scientific">Ephemerocybe angulata</name>
    <dbReference type="NCBI Taxonomy" id="980116"/>
    <lineage>
        <taxon>Eukaryota</taxon>
        <taxon>Fungi</taxon>
        <taxon>Dikarya</taxon>
        <taxon>Basidiomycota</taxon>
        <taxon>Agaricomycotina</taxon>
        <taxon>Agaricomycetes</taxon>
        <taxon>Agaricomycetidae</taxon>
        <taxon>Agaricales</taxon>
        <taxon>Agaricineae</taxon>
        <taxon>Psathyrellaceae</taxon>
        <taxon>Ephemerocybe</taxon>
    </lineage>
</organism>
<feature type="compositionally biased region" description="Basic residues" evidence="1">
    <location>
        <begin position="33"/>
        <end position="43"/>
    </location>
</feature>
<comment type="caution">
    <text evidence="2">The sequence shown here is derived from an EMBL/GenBank/DDBJ whole genome shotgun (WGS) entry which is preliminary data.</text>
</comment>
<reference evidence="2 3" key="1">
    <citation type="journal article" date="2020" name="ISME J.">
        <title>Uncovering the hidden diversity of litter-decomposition mechanisms in mushroom-forming fungi.</title>
        <authorList>
            <person name="Floudas D."/>
            <person name="Bentzer J."/>
            <person name="Ahren D."/>
            <person name="Johansson T."/>
            <person name="Persson P."/>
            <person name="Tunlid A."/>
        </authorList>
    </citation>
    <scope>NUCLEOTIDE SEQUENCE [LARGE SCALE GENOMIC DNA]</scope>
    <source>
        <strain evidence="2 3">CBS 175.51</strain>
    </source>
</reference>
<accession>A0A8H5BB46</accession>
<feature type="region of interest" description="Disordered" evidence="1">
    <location>
        <begin position="262"/>
        <end position="290"/>
    </location>
</feature>
<dbReference type="AlphaFoldDB" id="A0A8H5BB46"/>
<feature type="region of interest" description="Disordered" evidence="1">
    <location>
        <begin position="33"/>
        <end position="68"/>
    </location>
</feature>
<proteinExistence type="predicted"/>
<evidence type="ECO:0000256" key="1">
    <source>
        <dbReference type="SAM" id="MobiDB-lite"/>
    </source>
</evidence>
<gene>
    <name evidence="2" type="ORF">D9611_012825</name>
</gene>
<protein>
    <submittedName>
        <fullName evidence="2">Uncharacterized protein</fullName>
    </submittedName>
</protein>
<evidence type="ECO:0000313" key="2">
    <source>
        <dbReference type="EMBL" id="KAF5319833.1"/>
    </source>
</evidence>
<sequence>MEEEVQEDTQITTPLPLARLTVKDWTMQQVRRRHLRSLRRHTKPSSDPVTVLPASASTSPPPYLPRPTRASKRLYLNALESVPASDSTDLDPLGDANRISAEAPVVGSHQTLQRLPLAESRNDNIQRVCAPKPKEVKPTSKKPKKVTYRPAKTTTIAPKTSKPSRKRPKTTRPPAPPTESHSSPPLPLSSATRSRAQADIDIDDPMPTPADLERALYEGITFTRSVDISLSALPFLFGLNACGYQFGCGGGSGVGILGSDDSGTTASWTDATATSATTADDVNDSAMVET</sequence>
<dbReference type="Proteomes" id="UP000541558">
    <property type="component" value="Unassembled WGS sequence"/>
</dbReference>
<keyword evidence="3" id="KW-1185">Reference proteome</keyword>
<feature type="region of interest" description="Disordered" evidence="1">
    <location>
        <begin position="101"/>
        <end position="207"/>
    </location>
</feature>